<accession>A0A6A5FU73</accession>
<evidence type="ECO:0000313" key="2">
    <source>
        <dbReference type="EMBL" id="KAF1746168.1"/>
    </source>
</evidence>
<dbReference type="GeneID" id="78777496"/>
<keyword evidence="1" id="KW-1133">Transmembrane helix</keyword>
<dbReference type="Proteomes" id="UP000483820">
    <property type="component" value="Chromosome X"/>
</dbReference>
<dbReference type="CTD" id="78777496"/>
<gene>
    <name evidence="2" type="ORF">GCK72_022621</name>
</gene>
<evidence type="ECO:0000313" key="3">
    <source>
        <dbReference type="Proteomes" id="UP000483820"/>
    </source>
</evidence>
<dbReference type="KEGG" id="crq:GCK72_022621"/>
<dbReference type="AlphaFoldDB" id="A0A6A5FU73"/>
<name>A0A6A5FU73_CAERE</name>
<evidence type="ECO:0000256" key="1">
    <source>
        <dbReference type="SAM" id="Phobius"/>
    </source>
</evidence>
<comment type="caution">
    <text evidence="2">The sequence shown here is derived from an EMBL/GenBank/DDBJ whole genome shotgun (WGS) entry which is preliminary data.</text>
</comment>
<keyword evidence="1" id="KW-0812">Transmembrane</keyword>
<proteinExistence type="predicted"/>
<sequence>MQPILTNSSIQQLAERRGDSPTIVRLISYEAPKMQFDEEADIPYYLIHLFLLSVLIVLLFVIIMCRTEDNLYEQNNE</sequence>
<dbReference type="EMBL" id="WUAV01000006">
    <property type="protein sequence ID" value="KAF1746168.1"/>
    <property type="molecule type" value="Genomic_DNA"/>
</dbReference>
<dbReference type="RefSeq" id="XP_053578508.1">
    <property type="nucleotide sequence ID" value="XM_053734942.1"/>
</dbReference>
<feature type="transmembrane region" description="Helical" evidence="1">
    <location>
        <begin position="42"/>
        <end position="65"/>
    </location>
</feature>
<protein>
    <submittedName>
        <fullName evidence="2">Uncharacterized protein</fullName>
    </submittedName>
</protein>
<keyword evidence="1" id="KW-0472">Membrane</keyword>
<reference evidence="2 3" key="1">
    <citation type="submission" date="2019-12" db="EMBL/GenBank/DDBJ databases">
        <title>Chromosome-level assembly of the Caenorhabditis remanei genome.</title>
        <authorList>
            <person name="Teterina A.A."/>
            <person name="Willis J.H."/>
            <person name="Phillips P.C."/>
        </authorList>
    </citation>
    <scope>NUCLEOTIDE SEQUENCE [LARGE SCALE GENOMIC DNA]</scope>
    <source>
        <strain evidence="2 3">PX506</strain>
        <tissue evidence="2">Whole organism</tissue>
    </source>
</reference>
<organism evidence="2 3">
    <name type="scientific">Caenorhabditis remanei</name>
    <name type="common">Caenorhabditis vulgaris</name>
    <dbReference type="NCBI Taxonomy" id="31234"/>
    <lineage>
        <taxon>Eukaryota</taxon>
        <taxon>Metazoa</taxon>
        <taxon>Ecdysozoa</taxon>
        <taxon>Nematoda</taxon>
        <taxon>Chromadorea</taxon>
        <taxon>Rhabditida</taxon>
        <taxon>Rhabditina</taxon>
        <taxon>Rhabditomorpha</taxon>
        <taxon>Rhabditoidea</taxon>
        <taxon>Rhabditidae</taxon>
        <taxon>Peloderinae</taxon>
        <taxon>Caenorhabditis</taxon>
    </lineage>
</organism>